<accession>A0A0C3FVP4</accession>
<keyword evidence="3" id="KW-1185">Reference proteome</keyword>
<gene>
    <name evidence="2" type="ORF">PILCRDRAFT_813530</name>
</gene>
<evidence type="ECO:0000313" key="3">
    <source>
        <dbReference type="Proteomes" id="UP000054166"/>
    </source>
</evidence>
<dbReference type="Proteomes" id="UP000054166">
    <property type="component" value="Unassembled WGS sequence"/>
</dbReference>
<sequence length="77" mass="8686">MKRQLELRREETQALHTKCDALESKLAELQAAVQYQNVKGEAEPARSSSSMQVTEGAHDEASNTTLEDVLRWAEEIK</sequence>
<evidence type="ECO:0000256" key="1">
    <source>
        <dbReference type="SAM" id="MobiDB-lite"/>
    </source>
</evidence>
<organism evidence="2 3">
    <name type="scientific">Piloderma croceum (strain F 1598)</name>
    <dbReference type="NCBI Taxonomy" id="765440"/>
    <lineage>
        <taxon>Eukaryota</taxon>
        <taxon>Fungi</taxon>
        <taxon>Dikarya</taxon>
        <taxon>Basidiomycota</taxon>
        <taxon>Agaricomycotina</taxon>
        <taxon>Agaricomycetes</taxon>
        <taxon>Agaricomycetidae</taxon>
        <taxon>Atheliales</taxon>
        <taxon>Atheliaceae</taxon>
        <taxon>Piloderma</taxon>
    </lineage>
</organism>
<protein>
    <submittedName>
        <fullName evidence="2">Uncharacterized protein</fullName>
    </submittedName>
</protein>
<dbReference type="EMBL" id="KN832976">
    <property type="protein sequence ID" value="KIM88575.1"/>
    <property type="molecule type" value="Genomic_DNA"/>
</dbReference>
<evidence type="ECO:0000313" key="2">
    <source>
        <dbReference type="EMBL" id="KIM88575.1"/>
    </source>
</evidence>
<dbReference type="STRING" id="765440.A0A0C3FVP4"/>
<feature type="region of interest" description="Disordered" evidence="1">
    <location>
        <begin position="40"/>
        <end position="66"/>
    </location>
</feature>
<proteinExistence type="predicted"/>
<reference evidence="3" key="2">
    <citation type="submission" date="2015-01" db="EMBL/GenBank/DDBJ databases">
        <title>Evolutionary Origins and Diversification of the Mycorrhizal Mutualists.</title>
        <authorList>
            <consortium name="DOE Joint Genome Institute"/>
            <consortium name="Mycorrhizal Genomics Consortium"/>
            <person name="Kohler A."/>
            <person name="Kuo A."/>
            <person name="Nagy L.G."/>
            <person name="Floudas D."/>
            <person name="Copeland A."/>
            <person name="Barry K.W."/>
            <person name="Cichocki N."/>
            <person name="Veneault-Fourrey C."/>
            <person name="LaButti K."/>
            <person name="Lindquist E.A."/>
            <person name="Lipzen A."/>
            <person name="Lundell T."/>
            <person name="Morin E."/>
            <person name="Murat C."/>
            <person name="Riley R."/>
            <person name="Ohm R."/>
            <person name="Sun H."/>
            <person name="Tunlid A."/>
            <person name="Henrissat B."/>
            <person name="Grigoriev I.V."/>
            <person name="Hibbett D.S."/>
            <person name="Martin F."/>
        </authorList>
    </citation>
    <scope>NUCLEOTIDE SEQUENCE [LARGE SCALE GENOMIC DNA]</scope>
    <source>
        <strain evidence="3">F 1598</strain>
    </source>
</reference>
<name>A0A0C3FVP4_PILCF</name>
<dbReference type="HOGENOM" id="CLU_2638918_0_0_1"/>
<dbReference type="OrthoDB" id="10253553at2759"/>
<dbReference type="AlphaFoldDB" id="A0A0C3FVP4"/>
<reference evidence="2 3" key="1">
    <citation type="submission" date="2014-04" db="EMBL/GenBank/DDBJ databases">
        <authorList>
            <consortium name="DOE Joint Genome Institute"/>
            <person name="Kuo A."/>
            <person name="Tarkka M."/>
            <person name="Buscot F."/>
            <person name="Kohler A."/>
            <person name="Nagy L.G."/>
            <person name="Floudas D."/>
            <person name="Copeland A."/>
            <person name="Barry K.W."/>
            <person name="Cichocki N."/>
            <person name="Veneault-Fourrey C."/>
            <person name="LaButti K."/>
            <person name="Lindquist E.A."/>
            <person name="Lipzen A."/>
            <person name="Lundell T."/>
            <person name="Morin E."/>
            <person name="Murat C."/>
            <person name="Sun H."/>
            <person name="Tunlid A."/>
            <person name="Henrissat B."/>
            <person name="Grigoriev I.V."/>
            <person name="Hibbett D.S."/>
            <person name="Martin F."/>
            <person name="Nordberg H.P."/>
            <person name="Cantor M.N."/>
            <person name="Hua S.X."/>
        </authorList>
    </citation>
    <scope>NUCLEOTIDE SEQUENCE [LARGE SCALE GENOMIC DNA]</scope>
    <source>
        <strain evidence="2 3">F 1598</strain>
    </source>
</reference>
<dbReference type="InParanoid" id="A0A0C3FVP4"/>